<reference evidence="2 3" key="1">
    <citation type="submission" date="2019-10" db="EMBL/GenBank/DDBJ databases">
        <title>Draft genome sequence of Marinobacter hydrocarbonoclasticus NCT7M from the microbiome of the marine copepod.</title>
        <authorList>
            <person name="Nuttall R."/>
            <person name="Sharma G."/>
            <person name="Moisander P."/>
        </authorList>
    </citation>
    <scope>NUCLEOTIDE SEQUENCE [LARGE SCALE GENOMIC DNA]</scope>
    <source>
        <strain evidence="2 3">NCT7M</strain>
    </source>
</reference>
<dbReference type="Pfam" id="PF00535">
    <property type="entry name" value="Glycos_transf_2"/>
    <property type="match status" value="1"/>
</dbReference>
<protein>
    <recommendedName>
        <fullName evidence="1">Glycosyltransferase 2-like domain-containing protein</fullName>
    </recommendedName>
</protein>
<dbReference type="CDD" id="cd00761">
    <property type="entry name" value="Glyco_tranf_GTA_type"/>
    <property type="match status" value="1"/>
</dbReference>
<evidence type="ECO:0000259" key="1">
    <source>
        <dbReference type="Pfam" id="PF00535"/>
    </source>
</evidence>
<comment type="caution">
    <text evidence="2">The sequence shown here is derived from an EMBL/GenBank/DDBJ whole genome shotgun (WGS) entry which is preliminary data.</text>
</comment>
<dbReference type="InterPro" id="IPR001173">
    <property type="entry name" value="Glyco_trans_2-like"/>
</dbReference>
<evidence type="ECO:0000313" key="2">
    <source>
        <dbReference type="EMBL" id="KAE8544179.1"/>
    </source>
</evidence>
<feature type="domain" description="Glycosyltransferase 2-like" evidence="1">
    <location>
        <begin position="7"/>
        <end position="136"/>
    </location>
</feature>
<dbReference type="AlphaFoldDB" id="A0A833NBZ7"/>
<dbReference type="EMBL" id="WBMP01000020">
    <property type="protein sequence ID" value="KAE8544179.1"/>
    <property type="molecule type" value="Genomic_DNA"/>
</dbReference>
<dbReference type="InterPro" id="IPR029044">
    <property type="entry name" value="Nucleotide-diphossugar_trans"/>
</dbReference>
<accession>A0A833NBZ7</accession>
<dbReference type="Gene3D" id="3.90.550.10">
    <property type="entry name" value="Spore Coat Polysaccharide Biosynthesis Protein SpsA, Chain A"/>
    <property type="match status" value="1"/>
</dbReference>
<dbReference type="Proteomes" id="UP000469950">
    <property type="component" value="Unassembled WGS sequence"/>
</dbReference>
<sequence>MSWMAPIIVFAYNRPDHLQQTLDHLAEADGARESDLWIFCDGPKRGADSTRVKATRKVAQDSAWAERFRLVRIETSQKNKGLARSIIGGVSMVLEDAGRVIVVEDDVLVAPDFLRFMNDCLKFYENDQNVGSVTGFSPFAEQPSDYEKDVMAIPRNCSQCWGTWADRWREVDWDARDAGLLWSNSSLRRRFNTAGNDRVDRLRRQLEGKIDSWSIRFGLWQTLSGRHTIYPLHNRVYNIGYDGSGVHTRHGQNVNFGTALEAHPYVLEHVVEEPAIVRRVARLYGGPWYKRLLRDLRTRLRTRGLR</sequence>
<dbReference type="RefSeq" id="WP_153741491.1">
    <property type="nucleotide sequence ID" value="NZ_WBMP01000020.1"/>
</dbReference>
<organism evidence="2 3">
    <name type="scientific">Marinobacter nauticus</name>
    <name type="common">Marinobacter hydrocarbonoclasticus</name>
    <name type="synonym">Marinobacter aquaeolei</name>
    <dbReference type="NCBI Taxonomy" id="2743"/>
    <lineage>
        <taxon>Bacteria</taxon>
        <taxon>Pseudomonadati</taxon>
        <taxon>Pseudomonadota</taxon>
        <taxon>Gammaproteobacteria</taxon>
        <taxon>Pseudomonadales</taxon>
        <taxon>Marinobacteraceae</taxon>
        <taxon>Marinobacter</taxon>
    </lineage>
</organism>
<name>A0A833NBZ7_MARNT</name>
<dbReference type="SUPFAM" id="SSF53448">
    <property type="entry name" value="Nucleotide-diphospho-sugar transferases"/>
    <property type="match status" value="1"/>
</dbReference>
<proteinExistence type="predicted"/>
<evidence type="ECO:0000313" key="3">
    <source>
        <dbReference type="Proteomes" id="UP000469950"/>
    </source>
</evidence>
<gene>
    <name evidence="2" type="ORF">F6453_3436</name>
</gene>